<dbReference type="Proteomes" id="UP000295601">
    <property type="component" value="Unassembled WGS sequence"/>
</dbReference>
<dbReference type="RefSeq" id="WP_133616604.1">
    <property type="nucleotide sequence ID" value="NZ_SNYA01000004.1"/>
</dbReference>
<evidence type="ECO:0000313" key="1">
    <source>
        <dbReference type="EMBL" id="TDP92373.1"/>
    </source>
</evidence>
<organism evidence="1 2">
    <name type="scientific">Leucobacter luti</name>
    <dbReference type="NCBI Taxonomy" id="340320"/>
    <lineage>
        <taxon>Bacteria</taxon>
        <taxon>Bacillati</taxon>
        <taxon>Actinomycetota</taxon>
        <taxon>Actinomycetes</taxon>
        <taxon>Micrococcales</taxon>
        <taxon>Microbacteriaceae</taxon>
        <taxon>Leucobacter</taxon>
    </lineage>
</organism>
<gene>
    <name evidence="1" type="ORF">EDF62_1580</name>
</gene>
<protein>
    <submittedName>
        <fullName evidence="1">Uncharacterized protein</fullName>
    </submittedName>
</protein>
<keyword evidence="2" id="KW-1185">Reference proteome</keyword>
<sequence>MTAGFDIDRAIARDEAQLLAQLNSRTVRRSFPRKPGAVDQALASRLRLPMFDNRIVEVSLFRLEDQDPGWPQLHAEDQGERKIAGWLDSAQQAALADSLSSALLQKLDEKIPGWREATLDFGRDEVAGRRDLRRAGVAAREAGLLRTAPTDTRIAA</sequence>
<accession>A0A4R6RZI3</accession>
<name>A0A4R6RZI3_9MICO</name>
<evidence type="ECO:0000313" key="2">
    <source>
        <dbReference type="Proteomes" id="UP000295601"/>
    </source>
</evidence>
<dbReference type="EMBL" id="SNYA01000004">
    <property type="protein sequence ID" value="TDP92373.1"/>
    <property type="molecule type" value="Genomic_DNA"/>
</dbReference>
<dbReference type="AlphaFoldDB" id="A0A4R6RZI3"/>
<comment type="caution">
    <text evidence="1">The sequence shown here is derived from an EMBL/GenBank/DDBJ whole genome shotgun (WGS) entry which is preliminary data.</text>
</comment>
<proteinExistence type="predicted"/>
<reference evidence="1 2" key="1">
    <citation type="submission" date="2019-03" db="EMBL/GenBank/DDBJ databases">
        <title>Genomic analyses of the natural microbiome of Caenorhabditis elegans.</title>
        <authorList>
            <person name="Samuel B."/>
        </authorList>
    </citation>
    <scope>NUCLEOTIDE SEQUENCE [LARGE SCALE GENOMIC DNA]</scope>
    <source>
        <strain evidence="1 2">JUb18</strain>
    </source>
</reference>